<dbReference type="GO" id="GO:0004197">
    <property type="term" value="F:cysteine-type endopeptidase activity"/>
    <property type="evidence" value="ECO:0007669"/>
    <property type="project" value="InterPro"/>
</dbReference>
<keyword evidence="14" id="KW-0693">Viral RNA replication</keyword>
<evidence type="ECO:0000256" key="5">
    <source>
        <dbReference type="ARBA" id="ARBA00022670"/>
    </source>
</evidence>
<feature type="region of interest" description="Disordered" evidence="15">
    <location>
        <begin position="739"/>
        <end position="760"/>
    </location>
</feature>
<dbReference type="InterPro" id="IPR000605">
    <property type="entry name" value="Helicase_SF3_ssDNA/RNA_vir"/>
</dbReference>
<dbReference type="InterPro" id="IPR043504">
    <property type="entry name" value="Peptidase_S1_PA_chymotrypsin"/>
</dbReference>
<evidence type="ECO:0000256" key="11">
    <source>
        <dbReference type="ARBA" id="ARBA00022807"/>
    </source>
</evidence>
<keyword evidence="7" id="KW-0548">Nucleotidyltransferase</keyword>
<evidence type="ECO:0000256" key="3">
    <source>
        <dbReference type="ARBA" id="ARBA00022484"/>
    </source>
</evidence>
<evidence type="ECO:0000256" key="9">
    <source>
        <dbReference type="ARBA" id="ARBA00022801"/>
    </source>
</evidence>
<dbReference type="GO" id="GO:0003968">
    <property type="term" value="F:RNA-directed RNA polymerase activity"/>
    <property type="evidence" value="ECO:0007669"/>
    <property type="project" value="UniProtKB-KW"/>
</dbReference>
<organism evidence="18">
    <name type="scientific">Wenling thamnaconus septentrionalis picornavirus</name>
    <dbReference type="NCBI Taxonomy" id="2116432"/>
    <lineage>
        <taxon>Viruses</taxon>
        <taxon>Riboviria</taxon>
        <taxon>Orthornavirae</taxon>
        <taxon>Pisuviricota</taxon>
        <taxon>Pisoniviricetes</taxon>
        <taxon>Picornavirales</taxon>
    </lineage>
</organism>
<keyword evidence="6" id="KW-0808">Transferase</keyword>
<evidence type="ECO:0000256" key="4">
    <source>
        <dbReference type="ARBA" id="ARBA00022561"/>
    </source>
</evidence>
<dbReference type="InterPro" id="IPR043502">
    <property type="entry name" value="DNA/RNA_pol_sf"/>
</dbReference>
<dbReference type="InterPro" id="IPR007094">
    <property type="entry name" value="RNA-dir_pol_PSvirus"/>
</dbReference>
<dbReference type="GO" id="GO:0006351">
    <property type="term" value="P:DNA-templated transcription"/>
    <property type="evidence" value="ECO:0007669"/>
    <property type="project" value="InterPro"/>
</dbReference>
<dbReference type="SUPFAM" id="SSF56672">
    <property type="entry name" value="DNA/RNA polymerases"/>
    <property type="match status" value="1"/>
</dbReference>
<keyword evidence="3" id="KW-0696">RNA-directed RNA polymerase</keyword>
<dbReference type="EMBL" id="MG600080">
    <property type="protein sequence ID" value="AVM87443.1"/>
    <property type="molecule type" value="Genomic_RNA"/>
</dbReference>
<keyword evidence="12" id="KW-0067">ATP-binding</keyword>
<dbReference type="Pfam" id="PF00073">
    <property type="entry name" value="Rhv"/>
    <property type="match status" value="2"/>
</dbReference>
<feature type="domain" description="RdRp catalytic" evidence="16">
    <location>
        <begin position="1994"/>
        <end position="2110"/>
    </location>
</feature>
<dbReference type="InterPro" id="IPR033703">
    <property type="entry name" value="Rhv-like"/>
</dbReference>
<dbReference type="Gene3D" id="1.20.960.20">
    <property type="match status" value="1"/>
</dbReference>
<dbReference type="InterPro" id="IPR009003">
    <property type="entry name" value="Peptidase_S1_PA"/>
</dbReference>
<comment type="subcellular location">
    <subcellularLocation>
        <location evidence="1">Virion</location>
    </subcellularLocation>
</comment>
<dbReference type="InterPro" id="IPR043128">
    <property type="entry name" value="Rev_trsase/Diguanyl_cyclase"/>
</dbReference>
<feature type="region of interest" description="Disordered" evidence="15">
    <location>
        <begin position="509"/>
        <end position="534"/>
    </location>
</feature>
<dbReference type="GO" id="GO:0019028">
    <property type="term" value="C:viral capsid"/>
    <property type="evidence" value="ECO:0007669"/>
    <property type="project" value="UniProtKB-KW"/>
</dbReference>
<dbReference type="CDD" id="cd00205">
    <property type="entry name" value="rhv_like"/>
    <property type="match status" value="2"/>
</dbReference>
<evidence type="ECO:0000256" key="2">
    <source>
        <dbReference type="ARBA" id="ARBA00020107"/>
    </source>
</evidence>
<feature type="domain" description="SF3 helicase" evidence="17">
    <location>
        <begin position="1212"/>
        <end position="1373"/>
    </location>
</feature>
<protein>
    <recommendedName>
        <fullName evidence="2">Genome polyprotein</fullName>
    </recommendedName>
</protein>
<accession>A0A2P1GN70</accession>
<dbReference type="Gene3D" id="3.30.70.270">
    <property type="match status" value="1"/>
</dbReference>
<evidence type="ECO:0000256" key="15">
    <source>
        <dbReference type="SAM" id="MobiDB-lite"/>
    </source>
</evidence>
<dbReference type="Pfam" id="PF00680">
    <property type="entry name" value="RdRP_1"/>
    <property type="match status" value="1"/>
</dbReference>
<keyword evidence="8" id="KW-0547">Nucleotide-binding</keyword>
<proteinExistence type="predicted"/>
<keyword evidence="4" id="KW-0167">Capsid protein</keyword>
<dbReference type="Pfam" id="PF00910">
    <property type="entry name" value="RNA_helicase"/>
    <property type="match status" value="1"/>
</dbReference>
<evidence type="ECO:0000256" key="6">
    <source>
        <dbReference type="ARBA" id="ARBA00022679"/>
    </source>
</evidence>
<evidence type="ECO:0000259" key="16">
    <source>
        <dbReference type="PROSITE" id="PS50507"/>
    </source>
</evidence>
<dbReference type="Gene3D" id="2.40.10.10">
    <property type="entry name" value="Trypsin-like serine proteases"/>
    <property type="match status" value="1"/>
</dbReference>
<dbReference type="GO" id="GO:0039694">
    <property type="term" value="P:viral RNA genome replication"/>
    <property type="evidence" value="ECO:0007669"/>
    <property type="project" value="InterPro"/>
</dbReference>
<dbReference type="GO" id="GO:0005198">
    <property type="term" value="F:structural molecule activity"/>
    <property type="evidence" value="ECO:0007669"/>
    <property type="project" value="InterPro"/>
</dbReference>
<dbReference type="PROSITE" id="PS50507">
    <property type="entry name" value="RDRP_SSRNA_POS"/>
    <property type="match status" value="1"/>
</dbReference>
<keyword evidence="10" id="KW-0347">Helicase</keyword>
<dbReference type="GO" id="GO:0003724">
    <property type="term" value="F:RNA helicase activity"/>
    <property type="evidence" value="ECO:0007669"/>
    <property type="project" value="InterPro"/>
</dbReference>
<name>A0A2P1GN70_9VIRU</name>
<evidence type="ECO:0000256" key="13">
    <source>
        <dbReference type="ARBA" id="ARBA00022844"/>
    </source>
</evidence>
<reference evidence="18" key="1">
    <citation type="journal article" date="2018" name="Nature">
        <title>The evolutionary history of vertebrate RNA viruses.</title>
        <authorList>
            <person name="Shi M."/>
            <person name="Lin X.D."/>
            <person name="Chen X."/>
            <person name="Tian J.H."/>
            <person name="Chen L.J."/>
            <person name="Li K."/>
            <person name="Wang W."/>
            <person name="Eden J.S."/>
            <person name="Shen J.J."/>
            <person name="Liu L."/>
            <person name="Holmes E.C."/>
            <person name="Zhang Y.Z."/>
        </authorList>
    </citation>
    <scope>NUCLEOTIDE SEQUENCE</scope>
    <source>
        <strain evidence="18">LQMMT1208</strain>
    </source>
</reference>
<evidence type="ECO:0000256" key="8">
    <source>
        <dbReference type="ARBA" id="ARBA00022741"/>
    </source>
</evidence>
<dbReference type="InterPro" id="IPR001676">
    <property type="entry name" value="Picornavirus_capsid"/>
</dbReference>
<evidence type="ECO:0000259" key="17">
    <source>
        <dbReference type="PROSITE" id="PS51218"/>
    </source>
</evidence>
<dbReference type="SUPFAM" id="SSF50494">
    <property type="entry name" value="Trypsin-like serine proteases"/>
    <property type="match status" value="1"/>
</dbReference>
<keyword evidence="5" id="KW-0645">Protease</keyword>
<evidence type="ECO:0000256" key="10">
    <source>
        <dbReference type="ARBA" id="ARBA00022806"/>
    </source>
</evidence>
<evidence type="ECO:0000256" key="1">
    <source>
        <dbReference type="ARBA" id="ARBA00004328"/>
    </source>
</evidence>
<evidence type="ECO:0000256" key="14">
    <source>
        <dbReference type="ARBA" id="ARBA00022953"/>
    </source>
</evidence>
<evidence type="ECO:0000256" key="7">
    <source>
        <dbReference type="ARBA" id="ARBA00022695"/>
    </source>
</evidence>
<evidence type="ECO:0000313" key="18">
    <source>
        <dbReference type="EMBL" id="AVM87443.1"/>
    </source>
</evidence>
<dbReference type="InterPro" id="IPR029053">
    <property type="entry name" value="Viral_coat"/>
</dbReference>
<dbReference type="GO" id="GO:0003723">
    <property type="term" value="F:RNA binding"/>
    <property type="evidence" value="ECO:0007669"/>
    <property type="project" value="InterPro"/>
</dbReference>
<keyword evidence="9" id="KW-0378">Hydrolase</keyword>
<dbReference type="GO" id="GO:0005524">
    <property type="term" value="F:ATP binding"/>
    <property type="evidence" value="ECO:0007669"/>
    <property type="project" value="UniProtKB-KW"/>
</dbReference>
<sequence length="2231" mass="243780">MELIKPALTKVLGSGLLASPQVEEAEQQSDRLGTTMSVNASTVDQAIVRTNTAFNPPETYTDHYNSMAFGHTSHMLNPQKMVPLANLSWSGTERFKTIGSVDLPKAFYQKKTQPAYGQTRYFRYLRTGFTFKVMVNASAGVAGGLLMVYVPTSVDINTIEHTSYFLLPHVVINLATASSGTLIVPYVSSTNYVLTDSSELGQLRVLILDGAYAPKGSASNVDITIFGTLDGLDLQSVRPQMFPTQQGDVPVPTVSRTRLDVAEGPGVMLLANANHTSRAQDMSLAGDSISHDPTTAGASKEIKDLLELAKVPMPMGNDGGFSTWKNTDPVGTAILQKTLNFEDVNVLFGMLANSFQYWRGSLRISVTVFGTPFTKGRLRLSWFPNETTNITSSQADNGLYTILDLGLQSTITLVVPFAWRNRLRDTVASRVMPLGVFSVHVINRLAVNVNTPNNVTLMTTVAAGDDFMLLAPLSRGTMYQGEGSDEDLLIATTVDGAAGASQAGAASLENVGGDPGGEDTTALGTSRPGNPLPGKPTVANVIVRDVHISTQSHTQLSNLFGRAQYVGYYTVSAAGTGSFKVEIPTSGYMALLKLFGYFSGTFHIHANNGTNGPLTLAHTYDFVPTLSPSMISTRGAVCIPAKANYSMTVPFYSERPLRPLQVGVVGQPSLGSIIYNSGGSGKVHIWISFSPDSHFYFPIGVPLRASLSRRRRHVSGWVDPHEEAVREVAAARVEAALNHKECPKRSNSDQPSDSDEDQIGHTDSCGDHCCNLDLAHRYMHEPLSPCAVPQVSTTDKHEHLRAKLNIHDEGAYTDETPPEPKPAYPMRAPRGVWYKGVLYKSDGTSEESACEPLAQGDLSGMLDMCQGDTKEVMCALAVMIEPLRGLRVMRQWIRSLLDDGDIESNPGPILCHCSYDSHVVDGQDVYYLAVGDRLTTLEHRHEDETDAVKHTGFAIGASVPVPWEGNWITNTCIPLSDAVQRWYVNILSLFRRDGQRRQFFGIGDLIAKLTSYIRNVAVDYATCVVSRALASVATRTLLYAILVYQSPSMTTTLSIGALVAMDMYQLGVDGSGVKALATSMFEGDYAGAISAIGTMMGIHTLDVSTVLHAQSFGSITKNCKDISWWLSKFYSMLLAIRDYFIPDSRLEAVAWMNANTDTISSILHSVDTAIHEGNAHTVFALREPLKDLSLVAMAAGARDVLSTAEKLYNLGEGVMARKESYDNYRRVEPVVAALASEPRQGKSFLTQYIVEEIQRTDPLAEGVFTHPIGSRFFDGYCGQTIHVYDDFGQGRDENEVQNFCQVVSTNAFSPPMAALHDKGMKYNSRYVILTTNRLDANSYVSVTNAEALRSRFHKTAEIRATTLVKDEKGHFSRAKAEAVGDVNKWWERHDGRAWRTFNVTDFVGDIVRTANMKKELHDTPLPLGVSSAPIPQRLGKQGMPTVKDAISRLESRGPPLKSGTSKFKEHLSAAGATLKSWVQDSMRVMNRLWDAICKHKLIFASIAGLISVAGAVMYYLRSGQGEEDKTDERLPSDSQAAYAAYATKPMPKPVVKMVPQGDPNELAIVGKYIAFVHSTGVKPMQVYCYDDDKFLMFEHGYNSLMVDGLTLSYRDLSSPVKILSTQSFRNAVGPMDMVLVQVECCFKLPSGCSRMREFVPLKPTVVVTRSADALELTHAVSPVSVKTYPVDSESGDVSSQVHGIVYQCHNYVGMCGSVVCQKQDGGWYAIGIHVAGDSKRYGTAASFVPIVRMGRQGVAAMTAPTGGAHLHIPPKSAIIKSPLHGVWDVEMGPTPMSSSDPRVVNKVDSIVKHGMNKYTGNTFNVEPVAWAEAKERVRSVLIKTIGKSSCAVVSSAIALNGDEVVAPLAFSKSSGSKFKPYGPTKGDIVPIVDGERTMIPTLQAAVTRMMHDIAIKKRCTTYFDTFIKDDLLKHSKIQDANVRLIECSQTDYVIVYRMLMHEFYRKVYSLPKDEMPVAVGINPAAEYDVLKKHLSRGAHLFAMDFTKFDGSLPPNLMAEAVELMAECHTDPEAVRVLHQPVISSSHHLLGEIWTADGGMPSGAPCTSVLNSLCNWLACEYVNVATNGVSSRPLRLVVYGDDVLGSTNGDLNLSLFADSFGMSATSALDKTSLSPWVDWGNATFLKRSFREFPTTNYIVGVLDLQSIKQRIMWQRGPDNFSDQLDSALEEVAMHGEGAYKDFVDAVQPRLNAYGLYAPTHGVLIRRIAERIFELGE</sequence>
<keyword evidence="13" id="KW-0946">Virion</keyword>
<dbReference type="InterPro" id="IPR014759">
    <property type="entry name" value="Helicase_SF3_ssRNA_vir"/>
</dbReference>
<dbReference type="PROSITE" id="PS51218">
    <property type="entry name" value="SF3_HELICASE_2"/>
    <property type="match status" value="1"/>
</dbReference>
<dbReference type="GO" id="GO:0006508">
    <property type="term" value="P:proteolysis"/>
    <property type="evidence" value="ECO:0007669"/>
    <property type="project" value="UniProtKB-KW"/>
</dbReference>
<dbReference type="SUPFAM" id="SSF88633">
    <property type="entry name" value="Positive stranded ssRNA viruses"/>
    <property type="match status" value="2"/>
</dbReference>
<dbReference type="GO" id="GO:0033644">
    <property type="term" value="C:host cell membrane"/>
    <property type="evidence" value="ECO:0007669"/>
    <property type="project" value="UniProtKB-SubCell"/>
</dbReference>
<dbReference type="InterPro" id="IPR001205">
    <property type="entry name" value="RNA-dir_pol_C"/>
</dbReference>
<keyword evidence="11" id="KW-0788">Thiol protease</keyword>
<dbReference type="Gene3D" id="2.60.120.20">
    <property type="match status" value="3"/>
</dbReference>
<evidence type="ECO:0000256" key="12">
    <source>
        <dbReference type="ARBA" id="ARBA00022840"/>
    </source>
</evidence>